<evidence type="ECO:0000313" key="2">
    <source>
        <dbReference type="Proteomes" id="UP000774283"/>
    </source>
</evidence>
<dbReference type="GO" id="GO:0005829">
    <property type="term" value="C:cytosol"/>
    <property type="evidence" value="ECO:0007669"/>
    <property type="project" value="TreeGrafter"/>
</dbReference>
<accession>A0A9X5FE53</accession>
<dbReference type="Proteomes" id="UP000774283">
    <property type="component" value="Unassembled WGS sequence"/>
</dbReference>
<organism evidence="1 2">
    <name type="scientific">Sanguibacter hominis ATCC BAA-789</name>
    <dbReference type="NCBI Taxonomy" id="1312740"/>
    <lineage>
        <taxon>Bacteria</taxon>
        <taxon>Bacillati</taxon>
        <taxon>Actinomycetota</taxon>
        <taxon>Actinomycetes</taxon>
        <taxon>Micrococcales</taxon>
        <taxon>Sanguibacteraceae</taxon>
        <taxon>Sanguibacter</taxon>
    </lineage>
</organism>
<dbReference type="GO" id="GO:0000287">
    <property type="term" value="F:magnesium ion binding"/>
    <property type="evidence" value="ECO:0007669"/>
    <property type="project" value="TreeGrafter"/>
</dbReference>
<comment type="caution">
    <text evidence="1">The sequence shown here is derived from an EMBL/GenBank/DDBJ whole genome shotgun (WGS) entry which is preliminary data.</text>
</comment>
<dbReference type="Gene3D" id="3.30.1240.10">
    <property type="match status" value="1"/>
</dbReference>
<dbReference type="PANTHER" id="PTHR10000">
    <property type="entry name" value="PHOSPHOSERINE PHOSPHATASE"/>
    <property type="match status" value="1"/>
</dbReference>
<dbReference type="GO" id="GO:0016791">
    <property type="term" value="F:phosphatase activity"/>
    <property type="evidence" value="ECO:0007669"/>
    <property type="project" value="TreeGrafter"/>
</dbReference>
<name>A0A9X5FE53_9MICO</name>
<evidence type="ECO:0000313" key="1">
    <source>
        <dbReference type="EMBL" id="NKX92609.1"/>
    </source>
</evidence>
<gene>
    <name evidence="1" type="ORF">HF995_04865</name>
</gene>
<dbReference type="InterPro" id="IPR023214">
    <property type="entry name" value="HAD_sf"/>
</dbReference>
<dbReference type="RefSeq" id="WP_168446627.1">
    <property type="nucleotide sequence ID" value="NZ_JAAXOW010000001.1"/>
</dbReference>
<proteinExistence type="predicted"/>
<keyword evidence="2" id="KW-1185">Reference proteome</keyword>
<dbReference type="EMBL" id="JAAXOW010000001">
    <property type="protein sequence ID" value="NKX92609.1"/>
    <property type="molecule type" value="Genomic_DNA"/>
</dbReference>
<dbReference type="AlphaFoldDB" id="A0A9X5FE53"/>
<dbReference type="PROSITE" id="PS01229">
    <property type="entry name" value="COF_2"/>
    <property type="match status" value="1"/>
</dbReference>
<sequence length="299" mass="31534">MSGCPAGLEDVREPRLRWPDSVLPAPDGADHLVALDVDGTLMTDDGFISTEAKSLVREIRAAGSHVLLATGRPLVALLPVADELGLDDGYLVASNGSVTARLGGTQGYEIDDAVTFTAGPALDLVLHHMPRTLFAVEEVGVGYWVAERFPDRTIMGRQTVVDLRELEGRTTTRIVAVDAGEPVDALRAGLAELGLSDTHFSIADLMWMDVAPQDVSKASALERVRVRLGVDERATVAVGDGGNDVEMLRWAACGVAMGHAAAEVVAAADTVTGSILDDGVAAVLRAVLDRLEGAEPPRR</sequence>
<keyword evidence="1" id="KW-0378">Hydrolase</keyword>
<protein>
    <submittedName>
        <fullName evidence="1">HAD hydrolase family protein</fullName>
    </submittedName>
</protein>
<dbReference type="Pfam" id="PF08282">
    <property type="entry name" value="Hydrolase_3"/>
    <property type="match status" value="1"/>
</dbReference>
<dbReference type="InterPro" id="IPR036412">
    <property type="entry name" value="HAD-like_sf"/>
</dbReference>
<dbReference type="PANTHER" id="PTHR10000:SF8">
    <property type="entry name" value="HAD SUPERFAMILY HYDROLASE-LIKE, TYPE 3"/>
    <property type="match status" value="1"/>
</dbReference>
<reference evidence="1 2" key="1">
    <citation type="submission" date="2020-04" db="EMBL/GenBank/DDBJ databases">
        <title>MicrobeNet Type strains.</title>
        <authorList>
            <person name="Nicholson A.C."/>
        </authorList>
    </citation>
    <scope>NUCLEOTIDE SEQUENCE [LARGE SCALE GENOMIC DNA]</scope>
    <source>
        <strain evidence="1 2">ATCC BAA-789</strain>
    </source>
</reference>
<dbReference type="Gene3D" id="3.40.50.1000">
    <property type="entry name" value="HAD superfamily/HAD-like"/>
    <property type="match status" value="1"/>
</dbReference>
<dbReference type="SUPFAM" id="SSF56784">
    <property type="entry name" value="HAD-like"/>
    <property type="match status" value="1"/>
</dbReference>